<feature type="domain" description="DYW" evidence="4">
    <location>
        <begin position="683"/>
        <end position="775"/>
    </location>
</feature>
<feature type="repeat" description="PPR" evidence="3">
    <location>
        <begin position="265"/>
        <end position="299"/>
    </location>
</feature>
<dbReference type="Gene3D" id="1.25.40.10">
    <property type="entry name" value="Tetratricopeptide repeat domain"/>
    <property type="match status" value="5"/>
</dbReference>
<organism evidence="5 6">
    <name type="scientific">Cuscuta australis</name>
    <dbReference type="NCBI Taxonomy" id="267555"/>
    <lineage>
        <taxon>Eukaryota</taxon>
        <taxon>Viridiplantae</taxon>
        <taxon>Streptophyta</taxon>
        <taxon>Embryophyta</taxon>
        <taxon>Tracheophyta</taxon>
        <taxon>Spermatophyta</taxon>
        <taxon>Magnoliopsida</taxon>
        <taxon>eudicotyledons</taxon>
        <taxon>Gunneridae</taxon>
        <taxon>Pentapetalae</taxon>
        <taxon>asterids</taxon>
        <taxon>lamiids</taxon>
        <taxon>Solanales</taxon>
        <taxon>Convolvulaceae</taxon>
        <taxon>Cuscuteae</taxon>
        <taxon>Cuscuta</taxon>
        <taxon>Cuscuta subgen. Grammica</taxon>
        <taxon>Cuscuta sect. Cleistogrammica</taxon>
    </lineage>
</organism>
<protein>
    <recommendedName>
        <fullName evidence="4">DYW domain-containing protein</fullName>
    </recommendedName>
</protein>
<feature type="repeat" description="PPR" evidence="3">
    <location>
        <begin position="366"/>
        <end position="400"/>
    </location>
</feature>
<dbReference type="Pfam" id="PF20431">
    <property type="entry name" value="E_motif"/>
    <property type="match status" value="1"/>
</dbReference>
<dbReference type="GO" id="GO:0009451">
    <property type="term" value="P:RNA modification"/>
    <property type="evidence" value="ECO:0007669"/>
    <property type="project" value="InterPro"/>
</dbReference>
<proteinExistence type="inferred from homology"/>
<dbReference type="PROSITE" id="PS51375">
    <property type="entry name" value="PPR"/>
    <property type="match status" value="4"/>
</dbReference>
<comment type="similarity">
    <text evidence="1">Belongs to the PPR family. PCMP-H subfamily.</text>
</comment>
<keyword evidence="6" id="KW-1185">Reference proteome</keyword>
<dbReference type="GO" id="GO:0008270">
    <property type="term" value="F:zinc ion binding"/>
    <property type="evidence" value="ECO:0007669"/>
    <property type="project" value="InterPro"/>
</dbReference>
<reference evidence="5 6" key="1">
    <citation type="submission" date="2018-06" db="EMBL/GenBank/DDBJ databases">
        <title>The Genome of Cuscuta australis (Dodder) Provides Insight into the Evolution of Plant Parasitism.</title>
        <authorList>
            <person name="Liu H."/>
        </authorList>
    </citation>
    <scope>NUCLEOTIDE SEQUENCE [LARGE SCALE GENOMIC DNA]</scope>
    <source>
        <strain evidence="6">cv. Yunnan</strain>
        <tissue evidence="5">Vines</tissue>
    </source>
</reference>
<keyword evidence="2" id="KW-0677">Repeat</keyword>
<evidence type="ECO:0000259" key="4">
    <source>
        <dbReference type="Pfam" id="PF14432"/>
    </source>
</evidence>
<dbReference type="FunFam" id="1.25.40.10:FF:000031">
    <property type="entry name" value="Pentatricopeptide repeat-containing protein mitochondrial"/>
    <property type="match status" value="2"/>
</dbReference>
<evidence type="ECO:0000256" key="2">
    <source>
        <dbReference type="ARBA" id="ARBA00022737"/>
    </source>
</evidence>
<evidence type="ECO:0000256" key="1">
    <source>
        <dbReference type="ARBA" id="ARBA00006643"/>
    </source>
</evidence>
<evidence type="ECO:0000256" key="3">
    <source>
        <dbReference type="PROSITE-ProRule" id="PRU00708"/>
    </source>
</evidence>
<name>A0A328DEU3_9ASTE</name>
<feature type="repeat" description="PPR" evidence="3">
    <location>
        <begin position="468"/>
        <end position="502"/>
    </location>
</feature>
<accession>A0A328DEU3</accession>
<dbReference type="InterPro" id="IPR046848">
    <property type="entry name" value="E_motif"/>
</dbReference>
<dbReference type="AlphaFoldDB" id="A0A328DEU3"/>
<dbReference type="Proteomes" id="UP000249390">
    <property type="component" value="Unassembled WGS sequence"/>
</dbReference>
<dbReference type="Pfam" id="PF13041">
    <property type="entry name" value="PPR_2"/>
    <property type="match status" value="2"/>
</dbReference>
<dbReference type="InterPro" id="IPR002885">
    <property type="entry name" value="PPR_rpt"/>
</dbReference>
<evidence type="ECO:0000313" key="5">
    <source>
        <dbReference type="EMBL" id="RAL43770.1"/>
    </source>
</evidence>
<dbReference type="Pfam" id="PF01535">
    <property type="entry name" value="PPR"/>
    <property type="match status" value="7"/>
</dbReference>
<sequence>MYSQINPQFRTNILWVASIHAQIVVNSLSADQVLATKLVKAYGDLGSLDTASNVFDQFTRPEVFLCNAMMNEFLKRGQHSKVVELFQMMGVLESRPDSCTCTFVLKACSASPEHYDVGMEVVRRGVDCGMHNDRFFGSSMLCFLVKFDHIDDARELFNEMENKDIACWNSIMGGYVKTNQFGKAFQLFFGMRKCNIKLSTVTMVNLIQVCRAMGCIKVGQCCHGLTVQLGMGNDVKVLTSLINMYSMMGDLETASLVFDRMPTRTLVSWNAIISGCVRNDLVPKSLEYFHELVCNGIGVDSVTLVSLLQGCSRVADMASGKILHAFILRRCLESSNILSTALLDLYGKCGELTKAIYLFSTMKDKNVITWTALLVGLAQNGKAEDALKLFHQMQEENVAANSVTLVGLVYCCAHLGSMKKGKSVHANLVRLGYALDIVNMTALIDMYAKCGKISLSERVFDIVSDSGDVVLFNAMITSYGIHGFGLQAINIYDRMVYQRVSPNQTTFVALLAACSHSGLVEEGIYLFENMKTEHKMKPSEKHYACFVDLLSRAGRLEDAEECIKKMPSEPGTAVLEALLNGCRYHKNMDIGLRTADKLLHLDSTNPGIYILLSNIYAQAKRWDVVDYIRSIMRARRLKKIPGYSSIEIQNQVHTFFAGDDSHLNWEEIHRFLEALRSEIEASGYVPDTSSVLRDVDEKMKVKLLWGHSERSAIAFGLLSTAPGSVIRITKNLRVCNDCHMVTKLISQIVQREIIVRDANRFHHFRNGECSCCDYW</sequence>
<dbReference type="GO" id="GO:0003723">
    <property type="term" value="F:RNA binding"/>
    <property type="evidence" value="ECO:0007669"/>
    <property type="project" value="InterPro"/>
</dbReference>
<gene>
    <name evidence="5" type="ORF">DM860_014271</name>
</gene>
<dbReference type="FunFam" id="1.25.40.10:FF:000364">
    <property type="entry name" value="Pentatricopeptide repeat (PPR-like) superfamily protein"/>
    <property type="match status" value="1"/>
</dbReference>
<dbReference type="FunFam" id="1.25.40.10:FF:000366">
    <property type="entry name" value="Pentatricopeptide (PPR) repeat-containing protein"/>
    <property type="match status" value="1"/>
</dbReference>
<evidence type="ECO:0000313" key="6">
    <source>
        <dbReference type="Proteomes" id="UP000249390"/>
    </source>
</evidence>
<dbReference type="Pfam" id="PF14432">
    <property type="entry name" value="DYW_deaminase"/>
    <property type="match status" value="1"/>
</dbReference>
<dbReference type="PANTHER" id="PTHR47926">
    <property type="entry name" value="PENTATRICOPEPTIDE REPEAT-CONTAINING PROTEIN"/>
    <property type="match status" value="1"/>
</dbReference>
<dbReference type="InterPro" id="IPR046960">
    <property type="entry name" value="PPR_At4g14850-like_plant"/>
</dbReference>
<dbReference type="InterPro" id="IPR011990">
    <property type="entry name" value="TPR-like_helical_dom_sf"/>
</dbReference>
<comment type="caution">
    <text evidence="5">The sequence shown here is derived from an EMBL/GenBank/DDBJ whole genome shotgun (WGS) entry which is preliminary data.</text>
</comment>
<dbReference type="NCBIfam" id="TIGR00756">
    <property type="entry name" value="PPR"/>
    <property type="match status" value="4"/>
</dbReference>
<dbReference type="InterPro" id="IPR032867">
    <property type="entry name" value="DYW_dom"/>
</dbReference>
<feature type="repeat" description="PPR" evidence="3">
    <location>
        <begin position="164"/>
        <end position="198"/>
    </location>
</feature>
<dbReference type="EMBL" id="NQVE01000152">
    <property type="protein sequence ID" value="RAL43770.1"/>
    <property type="molecule type" value="Genomic_DNA"/>
</dbReference>